<organism evidence="1 2">
    <name type="scientific">Pseudomonas syringae pv. japonica str. M301072</name>
    <dbReference type="NCBI Taxonomy" id="629262"/>
    <lineage>
        <taxon>Bacteria</taxon>
        <taxon>Pseudomonadati</taxon>
        <taxon>Pseudomonadota</taxon>
        <taxon>Gammaproteobacteria</taxon>
        <taxon>Pseudomonadales</taxon>
        <taxon>Pseudomonadaceae</taxon>
        <taxon>Pseudomonas</taxon>
        <taxon>Pseudomonas syringae</taxon>
    </lineage>
</organism>
<protein>
    <submittedName>
        <fullName evidence="1">Amino acid adenylation</fullName>
    </submittedName>
</protein>
<sequence length="64" mass="6941">MARHEALRTTFFAVEGEGRQRVCAAETIIPLPVIDLRGEHDAQARLLALIDAEGSKPFDLAVGP</sequence>
<dbReference type="Gene3D" id="3.30.559.10">
    <property type="entry name" value="Chloramphenicol acetyltransferase-like domain"/>
    <property type="match status" value="1"/>
</dbReference>
<gene>
    <name evidence="1" type="ORF">PSYJA_40610</name>
</gene>
<comment type="caution">
    <text evidence="1">The sequence shown here is derived from an EMBL/GenBank/DDBJ whole genome shotgun (WGS) entry which is preliminary data.</text>
</comment>
<dbReference type="SUPFAM" id="SSF52777">
    <property type="entry name" value="CoA-dependent acyltransferases"/>
    <property type="match status" value="1"/>
</dbReference>
<proteinExistence type="predicted"/>
<accession>F3FXK8</accession>
<dbReference type="InterPro" id="IPR023213">
    <property type="entry name" value="CAT-like_dom_sf"/>
</dbReference>
<dbReference type="EMBL" id="AEAH01003072">
    <property type="protein sequence ID" value="EGH34950.1"/>
    <property type="molecule type" value="Genomic_DNA"/>
</dbReference>
<dbReference type="AlphaFoldDB" id="F3FXK8"/>
<reference evidence="1 2" key="1">
    <citation type="journal article" date="2011" name="PLoS Pathog.">
        <title>Dynamic evolution of pathogenicity revealed by sequencing and comparative genomics of 19 Pseudomonas syringae isolates.</title>
        <authorList>
            <person name="Baltrus D.A."/>
            <person name="Nishimura M.T."/>
            <person name="Romanchuk A."/>
            <person name="Chang J.H."/>
            <person name="Mukhtar M.S."/>
            <person name="Cherkis K."/>
            <person name="Roach J."/>
            <person name="Grant S.R."/>
            <person name="Jones C.D."/>
            <person name="Dangl J.L."/>
        </authorList>
    </citation>
    <scope>NUCLEOTIDE SEQUENCE [LARGE SCALE GENOMIC DNA]</scope>
    <source>
        <strain evidence="2">M301072PT</strain>
    </source>
</reference>
<dbReference type="HOGENOM" id="CLU_2873142_0_0_6"/>
<dbReference type="Proteomes" id="UP000004471">
    <property type="component" value="Unassembled WGS sequence"/>
</dbReference>
<evidence type="ECO:0000313" key="1">
    <source>
        <dbReference type="EMBL" id="EGH34950.1"/>
    </source>
</evidence>
<feature type="non-terminal residue" evidence="1">
    <location>
        <position position="64"/>
    </location>
</feature>
<name>F3FXK8_PSESX</name>
<evidence type="ECO:0000313" key="2">
    <source>
        <dbReference type="Proteomes" id="UP000004471"/>
    </source>
</evidence>